<organism evidence="1 2">
    <name type="scientific">Humisphaera borealis</name>
    <dbReference type="NCBI Taxonomy" id="2807512"/>
    <lineage>
        <taxon>Bacteria</taxon>
        <taxon>Pseudomonadati</taxon>
        <taxon>Planctomycetota</taxon>
        <taxon>Phycisphaerae</taxon>
        <taxon>Tepidisphaerales</taxon>
        <taxon>Tepidisphaeraceae</taxon>
        <taxon>Humisphaera</taxon>
    </lineage>
</organism>
<dbReference type="CDD" id="cd16387">
    <property type="entry name" value="ParB_N_Srx"/>
    <property type="match status" value="1"/>
</dbReference>
<evidence type="ECO:0008006" key="3">
    <source>
        <dbReference type="Google" id="ProtNLM"/>
    </source>
</evidence>
<gene>
    <name evidence="1" type="ORF">IPV69_20710</name>
</gene>
<dbReference type="Gene3D" id="3.90.1530.10">
    <property type="entry name" value="Conserved hypothetical protein from pyrococcus furiosus pfu- 392566-001, ParB domain"/>
    <property type="match status" value="1"/>
</dbReference>
<proteinExistence type="predicted"/>
<dbReference type="SUPFAM" id="SSF110849">
    <property type="entry name" value="ParB/Sulfiredoxin"/>
    <property type="match status" value="1"/>
</dbReference>
<sequence>MDTFEIVDGVRRAKAAQLLGLGSIWAVIADTEIEFRVVINTLRSPRSSIYAQSQTSHARWESVFSAMATEPDLLPPIVIRLGDRGVLIADVIVRL</sequence>
<accession>A0A7M2WT02</accession>
<reference evidence="1 2" key="1">
    <citation type="submission" date="2020-10" db="EMBL/GenBank/DDBJ databases">
        <title>Wide distribution of Phycisphaera-like planctomycetes from WD2101 soil group in peatlands and genome analysis of the first cultivated representative.</title>
        <authorList>
            <person name="Dedysh S.N."/>
            <person name="Beletsky A.V."/>
            <person name="Ivanova A."/>
            <person name="Kulichevskaya I.S."/>
            <person name="Suzina N.E."/>
            <person name="Philippov D.A."/>
            <person name="Rakitin A.L."/>
            <person name="Mardanov A.V."/>
            <person name="Ravin N.V."/>
        </authorList>
    </citation>
    <scope>NUCLEOTIDE SEQUENCE [LARGE SCALE GENOMIC DNA]</scope>
    <source>
        <strain evidence="1 2">M1803</strain>
    </source>
</reference>
<evidence type="ECO:0000313" key="1">
    <source>
        <dbReference type="EMBL" id="QOV88637.1"/>
    </source>
</evidence>
<dbReference type="KEGG" id="hbs:IPV69_20710"/>
<dbReference type="InterPro" id="IPR036086">
    <property type="entry name" value="ParB/Sulfiredoxin_sf"/>
</dbReference>
<name>A0A7M2WT02_9BACT</name>
<dbReference type="EMBL" id="CP063458">
    <property type="protein sequence ID" value="QOV88637.1"/>
    <property type="molecule type" value="Genomic_DNA"/>
</dbReference>
<evidence type="ECO:0000313" key="2">
    <source>
        <dbReference type="Proteomes" id="UP000593765"/>
    </source>
</evidence>
<keyword evidence="2" id="KW-1185">Reference proteome</keyword>
<dbReference type="AlphaFoldDB" id="A0A7M2WT02"/>
<protein>
    <recommendedName>
        <fullName evidence="3">ParB/Sulfiredoxin domain-containing protein</fullName>
    </recommendedName>
</protein>
<dbReference type="Proteomes" id="UP000593765">
    <property type="component" value="Chromosome"/>
</dbReference>
<dbReference type="RefSeq" id="WP_206291631.1">
    <property type="nucleotide sequence ID" value="NZ_CP063458.1"/>
</dbReference>